<proteinExistence type="inferred from homology"/>
<dbReference type="Gene3D" id="1.10.10.60">
    <property type="entry name" value="Homeodomain-like"/>
    <property type="match status" value="1"/>
</dbReference>
<accession>A0A3Q1GHN2</accession>
<dbReference type="CDD" id="cd00086">
    <property type="entry name" value="homeodomain"/>
    <property type="match status" value="1"/>
</dbReference>
<dbReference type="Pfam" id="PF00046">
    <property type="entry name" value="Homeodomain"/>
    <property type="match status" value="1"/>
</dbReference>
<keyword evidence="3 4" id="KW-0238">DNA-binding</keyword>
<dbReference type="GO" id="GO:0000978">
    <property type="term" value="F:RNA polymerase II cis-regulatory region sequence-specific DNA binding"/>
    <property type="evidence" value="ECO:0007669"/>
    <property type="project" value="TreeGrafter"/>
</dbReference>
<protein>
    <submittedName>
        <fullName evidence="6">Goosecoid homeobox 2</fullName>
    </submittedName>
</protein>
<dbReference type="PANTHER" id="PTHR46643">
    <property type="entry name" value="HOMEOBOX PROTEIN GOOSECOID-RELATED"/>
    <property type="match status" value="1"/>
</dbReference>
<evidence type="ECO:0000256" key="1">
    <source>
        <dbReference type="ARBA" id="ARBA00004123"/>
    </source>
</evidence>
<keyword evidence="7" id="KW-1185">Reference proteome</keyword>
<dbReference type="InParanoid" id="A0A3Q1GHN2"/>
<dbReference type="SMART" id="SM00389">
    <property type="entry name" value="HOX"/>
    <property type="match status" value="1"/>
</dbReference>
<feature type="domain" description="Homeobox" evidence="5">
    <location>
        <begin position="103"/>
        <end position="151"/>
    </location>
</feature>
<dbReference type="InterPro" id="IPR001356">
    <property type="entry name" value="HD"/>
</dbReference>
<dbReference type="GO" id="GO:0000981">
    <property type="term" value="F:DNA-binding transcription factor activity, RNA polymerase II-specific"/>
    <property type="evidence" value="ECO:0007669"/>
    <property type="project" value="TreeGrafter"/>
</dbReference>
<name>A0A3Q1GHN2_9TELE</name>
<dbReference type="Ensembl" id="ENSAPOT00000019714.1">
    <property type="protein sequence ID" value="ENSAPOP00000028979.1"/>
    <property type="gene ID" value="ENSAPOG00000014555.1"/>
</dbReference>
<dbReference type="GO" id="GO:0005634">
    <property type="term" value="C:nucleus"/>
    <property type="evidence" value="ECO:0007669"/>
    <property type="project" value="UniProtKB-SubCell"/>
</dbReference>
<evidence type="ECO:0000313" key="6">
    <source>
        <dbReference type="Ensembl" id="ENSAPOP00000028979.1"/>
    </source>
</evidence>
<evidence type="ECO:0000256" key="4">
    <source>
        <dbReference type="RuleBase" id="RU000682"/>
    </source>
</evidence>
<dbReference type="AlphaFoldDB" id="A0A3Q1GHN2"/>
<organism evidence="6 7">
    <name type="scientific">Acanthochromis polyacanthus</name>
    <name type="common">spiny chromis</name>
    <dbReference type="NCBI Taxonomy" id="80966"/>
    <lineage>
        <taxon>Eukaryota</taxon>
        <taxon>Metazoa</taxon>
        <taxon>Chordata</taxon>
        <taxon>Craniata</taxon>
        <taxon>Vertebrata</taxon>
        <taxon>Euteleostomi</taxon>
        <taxon>Actinopterygii</taxon>
        <taxon>Neopterygii</taxon>
        <taxon>Teleostei</taxon>
        <taxon>Neoteleostei</taxon>
        <taxon>Acanthomorphata</taxon>
        <taxon>Ovalentaria</taxon>
        <taxon>Pomacentridae</taxon>
        <taxon>Acanthochromis</taxon>
    </lineage>
</organism>
<dbReference type="SUPFAM" id="SSF46689">
    <property type="entry name" value="Homeodomain-like"/>
    <property type="match status" value="1"/>
</dbReference>
<reference evidence="6" key="1">
    <citation type="submission" date="2025-08" db="UniProtKB">
        <authorList>
            <consortium name="Ensembl"/>
        </authorList>
    </citation>
    <scope>IDENTIFICATION</scope>
</reference>
<keyword evidence="3 4" id="KW-0371">Homeobox</keyword>
<feature type="DNA-binding region" description="Homeobox" evidence="3">
    <location>
        <begin position="105"/>
        <end position="152"/>
    </location>
</feature>
<evidence type="ECO:0000259" key="5">
    <source>
        <dbReference type="PROSITE" id="PS50071"/>
    </source>
</evidence>
<evidence type="ECO:0000256" key="2">
    <source>
        <dbReference type="ARBA" id="ARBA00006503"/>
    </source>
</evidence>
<dbReference type="PROSITE" id="PS50071">
    <property type="entry name" value="HOMEOBOX_2"/>
    <property type="match status" value="1"/>
</dbReference>
<evidence type="ECO:0000313" key="7">
    <source>
        <dbReference type="Proteomes" id="UP000257200"/>
    </source>
</evidence>
<evidence type="ECO:0000256" key="3">
    <source>
        <dbReference type="PROSITE-ProRule" id="PRU00108"/>
    </source>
</evidence>
<keyword evidence="3 4" id="KW-0539">Nucleus</keyword>
<comment type="subcellular location">
    <subcellularLocation>
        <location evidence="1 3 4">Nucleus</location>
    </subcellularLocation>
</comment>
<comment type="similarity">
    <text evidence="2">Belongs to the paired homeobox family. Bicoid subfamily.</text>
</comment>
<dbReference type="GeneTree" id="ENSGT00940000162536"/>
<reference evidence="6" key="2">
    <citation type="submission" date="2025-09" db="UniProtKB">
        <authorList>
            <consortium name="Ensembl"/>
        </authorList>
    </citation>
    <scope>IDENTIFICATION</scope>
</reference>
<dbReference type="Proteomes" id="UP000257200">
    <property type="component" value="Unplaced"/>
</dbReference>
<dbReference type="PANTHER" id="PTHR46643:SF1">
    <property type="entry name" value="HOMEOBOX PROTEIN GOOSECOID-2"/>
    <property type="match status" value="1"/>
</dbReference>
<sequence length="194" mass="22109">MERQKFPFTIENILSKYPNGSGDKRPCGASGLKEKTVNPSGGQTEAVHHACLCCCYCSHCADLFHTDFIHEACQYGWTPAMLSDPCRLGDAHREDQSAGQVQRRTRRHRTIFTEEQLDALEELFLQNQYPDVNTREKLAQRTHLREERVEVRLLLSTIIILFTPRYTAHKISNMLTAVNANEVWDVGELGGTFI</sequence>
<dbReference type="InterPro" id="IPR009057">
    <property type="entry name" value="Homeodomain-like_sf"/>
</dbReference>
<dbReference type="STRING" id="80966.ENSAPOP00000028979"/>
<dbReference type="InterPro" id="IPR051440">
    <property type="entry name" value="Goosecoid-like_HB"/>
</dbReference>